<feature type="compositionally biased region" description="Polar residues" evidence="1">
    <location>
        <begin position="212"/>
        <end position="233"/>
    </location>
</feature>
<evidence type="ECO:0000256" key="1">
    <source>
        <dbReference type="SAM" id="MobiDB-lite"/>
    </source>
</evidence>
<evidence type="ECO:0000313" key="3">
    <source>
        <dbReference type="EMBL" id="EAU45723.1"/>
    </source>
</evidence>
<organism evidence="3 4">
    <name type="scientific">Salipiger bermudensis (strain DSM 26914 / JCM 13377 / KCTC 12554 / HTCC2601)</name>
    <name type="common">Pelagibaca bermudensis</name>
    <dbReference type="NCBI Taxonomy" id="314265"/>
    <lineage>
        <taxon>Bacteria</taxon>
        <taxon>Pseudomonadati</taxon>
        <taxon>Pseudomonadota</taxon>
        <taxon>Alphaproteobacteria</taxon>
        <taxon>Rhodobacterales</taxon>
        <taxon>Roseobacteraceae</taxon>
        <taxon>Salipiger</taxon>
    </lineage>
</organism>
<evidence type="ECO:0000256" key="2">
    <source>
        <dbReference type="SAM" id="Phobius"/>
    </source>
</evidence>
<keyword evidence="2" id="KW-1133">Transmembrane helix</keyword>
<sequence>MNMTTIKTLLRKFRRDNEGYVTIEVMFMLPVLFVLFGAAWVYFDVFRQQSVNQKANYAIGDMLSRETEEIDDTFIDNSFKLFGVLTKNVTEPDELTGRYGADLRISVVEYNANNRRYSVVWSAARGDYEELNRNDAENYANRLPNMANNGQVIMVESREDYYPIFNVGLDPLELKTYSFTHPRYAPQVLFARQQNENNGWGNGDQDAPGGSLCNNNAENATDCSNEDGSNNVEPNRGHGRGNGNGHGRP</sequence>
<proteinExistence type="predicted"/>
<feature type="compositionally biased region" description="Gly residues" evidence="1">
    <location>
        <begin position="240"/>
        <end position="249"/>
    </location>
</feature>
<dbReference type="STRING" id="314265.R2601_10479"/>
<dbReference type="AlphaFoldDB" id="Q0FNM1"/>
<dbReference type="OrthoDB" id="7876207at2"/>
<dbReference type="eggNOG" id="COG4961">
    <property type="taxonomic scope" value="Bacteria"/>
</dbReference>
<dbReference type="Proteomes" id="UP000006230">
    <property type="component" value="Unassembled WGS sequence"/>
</dbReference>
<dbReference type="EMBL" id="AATQ01000022">
    <property type="protein sequence ID" value="EAU45723.1"/>
    <property type="molecule type" value="Genomic_DNA"/>
</dbReference>
<keyword evidence="2" id="KW-0812">Transmembrane</keyword>
<keyword evidence="4" id="KW-1185">Reference proteome</keyword>
<feature type="transmembrane region" description="Helical" evidence="2">
    <location>
        <begin position="21"/>
        <end position="43"/>
    </location>
</feature>
<evidence type="ECO:0000313" key="4">
    <source>
        <dbReference type="Proteomes" id="UP000006230"/>
    </source>
</evidence>
<keyword evidence="2" id="KW-0472">Membrane</keyword>
<name>Q0FNM1_SALBH</name>
<comment type="caution">
    <text evidence="3">The sequence shown here is derived from an EMBL/GenBank/DDBJ whole genome shotgun (WGS) entry which is preliminary data.</text>
</comment>
<accession>Q0FNM1</accession>
<reference evidence="3 4" key="1">
    <citation type="journal article" date="2010" name="J. Bacteriol.">
        <title>Genome sequences of Pelagibaca bermudensis HTCC2601T and Maritimibacter alkaliphilus HTCC2654T, the type strains of two marine Roseobacter genera.</title>
        <authorList>
            <person name="Thrash J.C."/>
            <person name="Cho J.C."/>
            <person name="Ferriera S."/>
            <person name="Johnson J."/>
            <person name="Vergin K.L."/>
            <person name="Giovannoni S.J."/>
        </authorList>
    </citation>
    <scope>NUCLEOTIDE SEQUENCE [LARGE SCALE GENOMIC DNA]</scope>
    <source>
        <strain evidence="4">DSM 26914 / JCM 13377 / KCTC 12554 / HTCC2601</strain>
    </source>
</reference>
<dbReference type="RefSeq" id="WP_007793263.1">
    <property type="nucleotide sequence ID" value="NZ_DS022276.1"/>
</dbReference>
<evidence type="ECO:0008006" key="5">
    <source>
        <dbReference type="Google" id="ProtNLM"/>
    </source>
</evidence>
<gene>
    <name evidence="3" type="ORF">R2601_10479</name>
</gene>
<dbReference type="HOGENOM" id="CLU_097527_0_0_5"/>
<feature type="region of interest" description="Disordered" evidence="1">
    <location>
        <begin position="195"/>
        <end position="249"/>
    </location>
</feature>
<protein>
    <recommendedName>
        <fullName evidence="5">Pilus assembly protein</fullName>
    </recommendedName>
</protein>